<evidence type="ECO:0000256" key="4">
    <source>
        <dbReference type="SAM" id="SignalP"/>
    </source>
</evidence>
<organism evidence="5 6">
    <name type="scientific">Sinimarinibacterium flocculans</name>
    <dbReference type="NCBI Taxonomy" id="985250"/>
    <lineage>
        <taxon>Bacteria</taxon>
        <taxon>Pseudomonadati</taxon>
        <taxon>Pseudomonadota</taxon>
        <taxon>Gammaproteobacteria</taxon>
        <taxon>Nevskiales</taxon>
        <taxon>Nevskiaceae</taxon>
        <taxon>Sinimarinibacterium</taxon>
    </lineage>
</organism>
<evidence type="ECO:0000256" key="2">
    <source>
        <dbReference type="ARBA" id="ARBA00023136"/>
    </source>
</evidence>
<keyword evidence="6" id="KW-1185">Reference proteome</keyword>
<evidence type="ECO:0000313" key="5">
    <source>
        <dbReference type="EMBL" id="PXV64658.1"/>
    </source>
</evidence>
<dbReference type="EMBL" id="QICN01000012">
    <property type="protein sequence ID" value="PXV64658.1"/>
    <property type="molecule type" value="Genomic_DNA"/>
</dbReference>
<dbReference type="RefSeq" id="WP_110266656.1">
    <property type="nucleotide sequence ID" value="NZ_CAWNXA010000012.1"/>
</dbReference>
<comment type="caution">
    <text evidence="5">The sequence shown here is derived from an EMBL/GenBank/DDBJ whole genome shotgun (WGS) entry which is preliminary data.</text>
</comment>
<evidence type="ECO:0000256" key="3">
    <source>
        <dbReference type="ARBA" id="ARBA00023237"/>
    </source>
</evidence>
<dbReference type="Pfam" id="PF12094">
    <property type="entry name" value="DUF3570"/>
    <property type="match status" value="1"/>
</dbReference>
<dbReference type="OrthoDB" id="5450709at2"/>
<protein>
    <submittedName>
        <fullName evidence="5">Uncharacterized protein DUF3570</fullName>
    </submittedName>
</protein>
<dbReference type="GO" id="GO:0009279">
    <property type="term" value="C:cell outer membrane"/>
    <property type="evidence" value="ECO:0007669"/>
    <property type="project" value="UniProtKB-SubCell"/>
</dbReference>
<evidence type="ECO:0000313" key="6">
    <source>
        <dbReference type="Proteomes" id="UP000248330"/>
    </source>
</evidence>
<dbReference type="InterPro" id="IPR021953">
    <property type="entry name" value="DUF3570"/>
</dbReference>
<dbReference type="Proteomes" id="UP000248330">
    <property type="component" value="Unassembled WGS sequence"/>
</dbReference>
<reference evidence="5 6" key="1">
    <citation type="submission" date="2018-04" db="EMBL/GenBank/DDBJ databases">
        <title>Genomic Encyclopedia of Type Strains, Phase IV (KMG-IV): sequencing the most valuable type-strain genomes for metagenomic binning, comparative biology and taxonomic classification.</title>
        <authorList>
            <person name="Goeker M."/>
        </authorList>
    </citation>
    <scope>NUCLEOTIDE SEQUENCE [LARGE SCALE GENOMIC DNA]</scope>
    <source>
        <strain evidence="5 6">DSM 104150</strain>
    </source>
</reference>
<comment type="subcellular location">
    <subcellularLocation>
        <location evidence="1">Cell outer membrane</location>
    </subcellularLocation>
</comment>
<sequence>MKNDERRTRPAAAGPSLSALTAAALALPGLAQAQVETDLLYSRYEEADLPGSREANGQDSERYEIDTYLFRLAAPLGDQAFVANVTYETLSGASPWYVQPRQPGVDDTPVQVMSGASIREQRTDVQLSWALPLAGIDWGVTLGYSTEDDYRATSGGIEFEYTPQGVAHTISGGIGYSYDKIEPERGASSPDVIAEADKDSLSAFAGVSWVLNAKTVLQTAISYGLHDGFLSDPYKRAYVADGPTLVADSRPGEREQFTVSARLRRYLSGIGAALHADYRFYRDDWDIEAHTLELAWHQMLAESWRLTPSLRWYSQSQASFYAPYYQSLRSDGLASSDYRLSPYGAVAVRVDLRKALPGDWEIGGGAEWYEADGSYAIDTVEVENPGLVEFLILNLRLGKRF</sequence>
<dbReference type="AlphaFoldDB" id="A0A318EBC7"/>
<evidence type="ECO:0000256" key="1">
    <source>
        <dbReference type="ARBA" id="ARBA00004442"/>
    </source>
</evidence>
<gene>
    <name evidence="5" type="ORF">C8D93_112108</name>
</gene>
<accession>A0A318EBC7</accession>
<dbReference type="SUPFAM" id="SSF56935">
    <property type="entry name" value="Porins"/>
    <property type="match status" value="1"/>
</dbReference>
<dbReference type="InterPro" id="IPR036942">
    <property type="entry name" value="Beta-barrel_TonB_sf"/>
</dbReference>
<keyword evidence="3" id="KW-0998">Cell outer membrane</keyword>
<keyword evidence="4" id="KW-0732">Signal</keyword>
<keyword evidence="2" id="KW-0472">Membrane</keyword>
<feature type="signal peptide" evidence="4">
    <location>
        <begin position="1"/>
        <end position="33"/>
    </location>
</feature>
<dbReference type="Gene3D" id="2.40.170.20">
    <property type="entry name" value="TonB-dependent receptor, beta-barrel domain"/>
    <property type="match status" value="1"/>
</dbReference>
<name>A0A318EBC7_9GAMM</name>
<proteinExistence type="predicted"/>
<feature type="chain" id="PRO_5016275881" evidence="4">
    <location>
        <begin position="34"/>
        <end position="401"/>
    </location>
</feature>